<reference evidence="1" key="1">
    <citation type="submission" date="2011-04" db="EMBL/GenBank/DDBJ databases">
        <title>Evolution of plant cell wall degrading machinery underlies the functional diversity of forest fungi.</title>
        <authorList>
            <consortium name="US DOE Joint Genome Institute (JGI-PGF)"/>
            <person name="Eastwood D.C."/>
            <person name="Floudas D."/>
            <person name="Binder M."/>
            <person name="Majcherczyk A."/>
            <person name="Schneider P."/>
            <person name="Aerts A."/>
            <person name="Asiegbu F.O."/>
            <person name="Baker S.E."/>
            <person name="Barry K."/>
            <person name="Bendiksby M."/>
            <person name="Blumentritt M."/>
            <person name="Coutinho P.M."/>
            <person name="Cullen D."/>
            <person name="Cullen D."/>
            <person name="Gathman A."/>
            <person name="Goodell B."/>
            <person name="Henrissat B."/>
            <person name="Ihrmark K."/>
            <person name="Kauserud H."/>
            <person name="Kohler A."/>
            <person name="LaButti K."/>
            <person name="Lapidus A."/>
            <person name="Lavin J.L."/>
            <person name="Lee Y.-H."/>
            <person name="Lindquist E."/>
            <person name="Lilly W."/>
            <person name="Lucas S."/>
            <person name="Morin E."/>
            <person name="Murat C."/>
            <person name="Oguiza J.A."/>
            <person name="Park J."/>
            <person name="Pisabarro A.G."/>
            <person name="Riley R."/>
            <person name="Rosling A."/>
            <person name="Salamov A."/>
            <person name="Schmidt O."/>
            <person name="Schmutz J."/>
            <person name="Skrede I."/>
            <person name="Stenlid J."/>
            <person name="Wiebenga A."/>
            <person name="Xie X."/>
            <person name="Kues U."/>
            <person name="Hibbett D.S."/>
            <person name="Hoffmeister D."/>
            <person name="Hogberg N."/>
            <person name="Martin F."/>
            <person name="Grigoriev I.V."/>
            <person name="Watkinson S.C."/>
        </authorList>
    </citation>
    <scope>NUCLEOTIDE SEQUENCE</scope>
    <source>
        <strain evidence="1">S7.9</strain>
    </source>
</reference>
<dbReference type="AlphaFoldDB" id="F8P320"/>
<protein>
    <submittedName>
        <fullName evidence="1">Uncharacterized protein</fullName>
    </submittedName>
</protein>
<accession>F8P320</accession>
<dbReference type="HOGENOM" id="CLU_1856508_0_0_1"/>
<dbReference type="RefSeq" id="XP_007321089.1">
    <property type="nucleotide sequence ID" value="XM_007321027.1"/>
</dbReference>
<dbReference type="Proteomes" id="UP000008064">
    <property type="component" value="Unassembled WGS sequence"/>
</dbReference>
<sequence length="138" mass="15804">MPLDSAPECVEIIVTKWMDGMDVYRYGINENVAIKHISTCNYEDLQEEPTRLLEYIQAHVPLLREDSSSPYFTLMATKPPVDNTRAVSWEDVPVLLHARDLIQHYVQVYDEDESFSIDSLLTQAWVRSGSRKGESVQG</sequence>
<proteinExistence type="predicted"/>
<dbReference type="EMBL" id="GL945437">
    <property type="protein sequence ID" value="EGO22551.1"/>
    <property type="molecule type" value="Genomic_DNA"/>
</dbReference>
<gene>
    <name evidence="1" type="ORF">SERLADRAFT_395956</name>
</gene>
<dbReference type="KEGG" id="sla:SERLADRAFT_395956"/>
<organism>
    <name type="scientific">Serpula lacrymans var. lacrymans (strain S7.9)</name>
    <name type="common">Dry rot fungus</name>
    <dbReference type="NCBI Taxonomy" id="578457"/>
    <lineage>
        <taxon>Eukaryota</taxon>
        <taxon>Fungi</taxon>
        <taxon>Dikarya</taxon>
        <taxon>Basidiomycota</taxon>
        <taxon>Agaricomycotina</taxon>
        <taxon>Agaricomycetes</taxon>
        <taxon>Agaricomycetidae</taxon>
        <taxon>Boletales</taxon>
        <taxon>Coniophorineae</taxon>
        <taxon>Serpulaceae</taxon>
        <taxon>Serpula</taxon>
    </lineage>
</organism>
<dbReference type="OrthoDB" id="2678679at2759"/>
<evidence type="ECO:0000313" key="1">
    <source>
        <dbReference type="EMBL" id="EGO22551.1"/>
    </source>
</evidence>
<name>F8P320_SERL9</name>
<dbReference type="GeneID" id="18811743"/>